<comment type="caution">
    <text evidence="1">The sequence shown here is derived from an EMBL/GenBank/DDBJ whole genome shotgun (WGS) entry which is preliminary data.</text>
</comment>
<proteinExistence type="predicted"/>
<evidence type="ECO:0000313" key="1">
    <source>
        <dbReference type="EMBL" id="CAG8565071.1"/>
    </source>
</evidence>
<reference evidence="1" key="1">
    <citation type="submission" date="2021-06" db="EMBL/GenBank/DDBJ databases">
        <authorList>
            <person name="Kallberg Y."/>
            <person name="Tangrot J."/>
            <person name="Rosling A."/>
        </authorList>
    </citation>
    <scope>NUCLEOTIDE SEQUENCE</scope>
    <source>
        <strain evidence="1">28 12/20/2015</strain>
    </source>
</reference>
<accession>A0ACA9M1Z8</accession>
<sequence>KLNYSLGFLKDNYEKPQMLLDIALKDCAEGVYFKEGLVTFNESQELFIQDINSKVTVKLNLKKASYGCGLRLCKKALDIAITNNSNKALEDLLQQFINEQISTLCQNTCEPSEQQLDYVKISNLLQHKDKRWPANKRYLSAIENYNIKNIGSSNQDKTLLTKKNKCQCAMCKSWYHDF</sequence>
<feature type="non-terminal residue" evidence="1">
    <location>
        <position position="1"/>
    </location>
</feature>
<protein>
    <submittedName>
        <fullName evidence="1">9118_t:CDS:1</fullName>
    </submittedName>
</protein>
<evidence type="ECO:0000313" key="2">
    <source>
        <dbReference type="Proteomes" id="UP000789366"/>
    </source>
</evidence>
<keyword evidence="2" id="KW-1185">Reference proteome</keyword>
<dbReference type="Proteomes" id="UP000789366">
    <property type="component" value="Unassembled WGS sequence"/>
</dbReference>
<dbReference type="EMBL" id="CAJVPW010006134">
    <property type="protein sequence ID" value="CAG8565071.1"/>
    <property type="molecule type" value="Genomic_DNA"/>
</dbReference>
<name>A0ACA9M1Z8_9GLOM</name>
<gene>
    <name evidence="1" type="ORF">SPELUC_LOCUS5765</name>
</gene>
<organism evidence="1 2">
    <name type="scientific">Cetraspora pellucida</name>
    <dbReference type="NCBI Taxonomy" id="1433469"/>
    <lineage>
        <taxon>Eukaryota</taxon>
        <taxon>Fungi</taxon>
        <taxon>Fungi incertae sedis</taxon>
        <taxon>Mucoromycota</taxon>
        <taxon>Glomeromycotina</taxon>
        <taxon>Glomeromycetes</taxon>
        <taxon>Diversisporales</taxon>
        <taxon>Gigasporaceae</taxon>
        <taxon>Cetraspora</taxon>
    </lineage>
</organism>